<proteinExistence type="predicted"/>
<evidence type="ECO:0000313" key="2">
    <source>
        <dbReference type="Proteomes" id="UP000796880"/>
    </source>
</evidence>
<gene>
    <name evidence="1" type="ORF">FNV43_RR13488</name>
</gene>
<reference evidence="1" key="1">
    <citation type="submission" date="2020-03" db="EMBL/GenBank/DDBJ databases">
        <title>A high-quality chromosome-level genome assembly of a woody plant with both climbing and erect habits, Rhamnella rubrinervis.</title>
        <authorList>
            <person name="Lu Z."/>
            <person name="Yang Y."/>
            <person name="Zhu X."/>
            <person name="Sun Y."/>
        </authorList>
    </citation>
    <scope>NUCLEOTIDE SEQUENCE</scope>
    <source>
        <strain evidence="1">BYM</strain>
        <tissue evidence="1">Leaf</tissue>
    </source>
</reference>
<dbReference type="EMBL" id="VOIH02000006">
    <property type="protein sequence ID" value="KAF3443798.1"/>
    <property type="molecule type" value="Genomic_DNA"/>
</dbReference>
<comment type="caution">
    <text evidence="1">The sequence shown here is derived from an EMBL/GenBank/DDBJ whole genome shotgun (WGS) entry which is preliminary data.</text>
</comment>
<keyword evidence="2" id="KW-1185">Reference proteome</keyword>
<dbReference type="AlphaFoldDB" id="A0A8K0MFE6"/>
<evidence type="ECO:0000313" key="1">
    <source>
        <dbReference type="EMBL" id="KAF3443798.1"/>
    </source>
</evidence>
<dbReference type="Proteomes" id="UP000796880">
    <property type="component" value="Unassembled WGS sequence"/>
</dbReference>
<sequence>MASREKLVRINIWGGAVIFEVAVQRFGWPSGRIKWRTEATMLDNLEGEQESLDRHGKVLIGSWTYRTGDLHLQSRAMLDVPGLELRFISPILSYRLAASIASIKSLVWEELPSWTRVGLLLANMLTSDSLEEISLVSVVTLVLALGVGESASP</sequence>
<organism evidence="1 2">
    <name type="scientific">Rhamnella rubrinervis</name>
    <dbReference type="NCBI Taxonomy" id="2594499"/>
    <lineage>
        <taxon>Eukaryota</taxon>
        <taxon>Viridiplantae</taxon>
        <taxon>Streptophyta</taxon>
        <taxon>Embryophyta</taxon>
        <taxon>Tracheophyta</taxon>
        <taxon>Spermatophyta</taxon>
        <taxon>Magnoliopsida</taxon>
        <taxon>eudicotyledons</taxon>
        <taxon>Gunneridae</taxon>
        <taxon>Pentapetalae</taxon>
        <taxon>rosids</taxon>
        <taxon>fabids</taxon>
        <taxon>Rosales</taxon>
        <taxon>Rhamnaceae</taxon>
        <taxon>rhamnoid group</taxon>
        <taxon>Rhamneae</taxon>
        <taxon>Rhamnella</taxon>
    </lineage>
</organism>
<accession>A0A8K0MFE6</accession>
<name>A0A8K0MFE6_9ROSA</name>
<protein>
    <submittedName>
        <fullName evidence="1">Uncharacterized protein</fullName>
    </submittedName>
</protein>